<organism evidence="4 5">
    <name type="scientific">Cellvibrio mixtus</name>
    <dbReference type="NCBI Taxonomy" id="39650"/>
    <lineage>
        <taxon>Bacteria</taxon>
        <taxon>Pseudomonadati</taxon>
        <taxon>Pseudomonadota</taxon>
        <taxon>Gammaproteobacteria</taxon>
        <taxon>Cellvibrionales</taxon>
        <taxon>Cellvibrionaceae</taxon>
        <taxon>Cellvibrio</taxon>
    </lineage>
</organism>
<keyword evidence="3" id="KW-1133">Transmembrane helix</keyword>
<dbReference type="EMBL" id="NHNI01000003">
    <property type="protein sequence ID" value="OZY83907.1"/>
    <property type="molecule type" value="Genomic_DNA"/>
</dbReference>
<evidence type="ECO:0000313" key="4">
    <source>
        <dbReference type="EMBL" id="OZY83907.1"/>
    </source>
</evidence>
<dbReference type="InterPro" id="IPR012902">
    <property type="entry name" value="N_methyl_site"/>
</dbReference>
<feature type="transmembrane region" description="Helical" evidence="3">
    <location>
        <begin position="7"/>
        <end position="32"/>
    </location>
</feature>
<protein>
    <submittedName>
        <fullName evidence="4">Prepilin-type cleavage/methylation domain-containing protein</fullName>
    </submittedName>
</protein>
<dbReference type="Gene3D" id="3.30.700.10">
    <property type="entry name" value="Glycoprotein, Type 4 Pilin"/>
    <property type="match status" value="1"/>
</dbReference>
<dbReference type="InterPro" id="IPR001082">
    <property type="entry name" value="Pilin"/>
</dbReference>
<dbReference type="Pfam" id="PF07963">
    <property type="entry name" value="N_methyl"/>
    <property type="match status" value="1"/>
</dbReference>
<evidence type="ECO:0000256" key="2">
    <source>
        <dbReference type="ARBA" id="ARBA00022481"/>
    </source>
</evidence>
<dbReference type="Pfam" id="PF00114">
    <property type="entry name" value="Pilin"/>
    <property type="match status" value="1"/>
</dbReference>
<dbReference type="GO" id="GO:0007155">
    <property type="term" value="P:cell adhesion"/>
    <property type="evidence" value="ECO:0007669"/>
    <property type="project" value="InterPro"/>
</dbReference>
<keyword evidence="5" id="KW-1185">Reference proteome</keyword>
<dbReference type="InterPro" id="IPR045584">
    <property type="entry name" value="Pilin-like"/>
</dbReference>
<evidence type="ECO:0000256" key="3">
    <source>
        <dbReference type="SAM" id="Phobius"/>
    </source>
</evidence>
<dbReference type="NCBIfam" id="TIGR02532">
    <property type="entry name" value="IV_pilin_GFxxxE"/>
    <property type="match status" value="1"/>
</dbReference>
<comment type="similarity">
    <text evidence="1">Belongs to the N-Me-Phe pilin family.</text>
</comment>
<dbReference type="RefSeq" id="WP_094986174.1">
    <property type="nucleotide sequence ID" value="NZ_NHNI01000003.1"/>
</dbReference>
<evidence type="ECO:0000256" key="1">
    <source>
        <dbReference type="ARBA" id="ARBA00005233"/>
    </source>
</evidence>
<comment type="caution">
    <text evidence="4">The sequence shown here is derived from an EMBL/GenBank/DDBJ whole genome shotgun (WGS) entry which is preliminary data.</text>
</comment>
<keyword evidence="2" id="KW-0488">Methylation</keyword>
<proteinExistence type="inferred from homology"/>
<gene>
    <name evidence="4" type="ORF">CBP51_19065</name>
</gene>
<sequence length="156" mass="16078">MKQFSSIGFTLIELMIVISIIGILAAVALPAYQTHVGKSQASRVMVETGGLRSLVEACLNEGKTTVGSGDGECDPGAVGSTLIDGASQVGAVLPVGQGVPQVTVAADGVVAIEAKFGGSAYPLFHTKTLTWSRTADGSWNCTTTIDTFFRPKGCDL</sequence>
<keyword evidence="3" id="KW-0812">Transmembrane</keyword>
<reference evidence="5" key="1">
    <citation type="submission" date="2017-05" db="EMBL/GenBank/DDBJ databases">
        <authorList>
            <person name="Barney B.M."/>
        </authorList>
    </citation>
    <scope>NUCLEOTIDE SEQUENCE [LARGE SCALE GENOMIC DNA]</scope>
    <source>
        <strain evidence="5">PSBB022</strain>
    </source>
</reference>
<dbReference type="GO" id="GO:0009289">
    <property type="term" value="C:pilus"/>
    <property type="evidence" value="ECO:0007669"/>
    <property type="project" value="InterPro"/>
</dbReference>
<evidence type="ECO:0000313" key="5">
    <source>
        <dbReference type="Proteomes" id="UP000216101"/>
    </source>
</evidence>
<dbReference type="SUPFAM" id="SSF54523">
    <property type="entry name" value="Pili subunits"/>
    <property type="match status" value="1"/>
</dbReference>
<dbReference type="Proteomes" id="UP000216101">
    <property type="component" value="Unassembled WGS sequence"/>
</dbReference>
<dbReference type="AlphaFoldDB" id="A0A266Q210"/>
<name>A0A266Q210_9GAMM</name>
<keyword evidence="3" id="KW-0472">Membrane</keyword>
<accession>A0A266Q210</accession>